<protein>
    <submittedName>
        <fullName evidence="2">Uncharacterized protein</fullName>
    </submittedName>
</protein>
<dbReference type="RefSeq" id="WP_345609274.1">
    <property type="nucleotide sequence ID" value="NZ_BAABJO010000026.1"/>
</dbReference>
<evidence type="ECO:0000313" key="2">
    <source>
        <dbReference type="EMBL" id="GAA5133041.1"/>
    </source>
</evidence>
<organism evidence="2 3">
    <name type="scientific">Pseudonocardia adelaidensis</name>
    <dbReference type="NCBI Taxonomy" id="648754"/>
    <lineage>
        <taxon>Bacteria</taxon>
        <taxon>Bacillati</taxon>
        <taxon>Actinomycetota</taxon>
        <taxon>Actinomycetes</taxon>
        <taxon>Pseudonocardiales</taxon>
        <taxon>Pseudonocardiaceae</taxon>
        <taxon>Pseudonocardia</taxon>
    </lineage>
</organism>
<reference evidence="3" key="1">
    <citation type="journal article" date="2019" name="Int. J. Syst. Evol. Microbiol.">
        <title>The Global Catalogue of Microorganisms (GCM) 10K type strain sequencing project: providing services to taxonomists for standard genome sequencing and annotation.</title>
        <authorList>
            <consortium name="The Broad Institute Genomics Platform"/>
            <consortium name="The Broad Institute Genome Sequencing Center for Infectious Disease"/>
            <person name="Wu L."/>
            <person name="Ma J."/>
        </authorList>
    </citation>
    <scope>NUCLEOTIDE SEQUENCE [LARGE SCALE GENOMIC DNA]</scope>
    <source>
        <strain evidence="3">JCM 18302</strain>
    </source>
</reference>
<keyword evidence="1" id="KW-0472">Membrane</keyword>
<evidence type="ECO:0000313" key="3">
    <source>
        <dbReference type="Proteomes" id="UP001500804"/>
    </source>
</evidence>
<gene>
    <name evidence="2" type="ORF">GCM10023320_58620</name>
</gene>
<dbReference type="EMBL" id="BAABJO010000026">
    <property type="protein sequence ID" value="GAA5133041.1"/>
    <property type="molecule type" value="Genomic_DNA"/>
</dbReference>
<accession>A0ABP9NS83</accession>
<keyword evidence="1" id="KW-1133">Transmembrane helix</keyword>
<feature type="transmembrane region" description="Helical" evidence="1">
    <location>
        <begin position="176"/>
        <end position="198"/>
    </location>
</feature>
<comment type="caution">
    <text evidence="2">The sequence shown here is derived from an EMBL/GenBank/DDBJ whole genome shotgun (WGS) entry which is preliminary data.</text>
</comment>
<sequence length="215" mass="22639">MIDGGVIAAYLAAAVARGGRRVPDRVVDGTLDRLTDRVARRLGPRPAAELAKNPYDGATLAEASRAIGAVARHDVRFARELAGLRRKLDKHGGLRLADQVRARAAVRAFHVSTGDRDVRAEPVVGQGAGRVLALVGILVALTGFACWMYVIVSGFAAGPAGPVAQELVVGVPPAPAAFGAFLAGVLMFGSGAAFTMAARRREQEDLRWAAGRRRR</sequence>
<name>A0ABP9NS83_9PSEU</name>
<evidence type="ECO:0000256" key="1">
    <source>
        <dbReference type="SAM" id="Phobius"/>
    </source>
</evidence>
<feature type="transmembrane region" description="Helical" evidence="1">
    <location>
        <begin position="131"/>
        <end position="156"/>
    </location>
</feature>
<proteinExistence type="predicted"/>
<keyword evidence="3" id="KW-1185">Reference proteome</keyword>
<dbReference type="Proteomes" id="UP001500804">
    <property type="component" value="Unassembled WGS sequence"/>
</dbReference>
<keyword evidence="1" id="KW-0812">Transmembrane</keyword>